<sequence length="590" mass="68451">MYSTCLCVCGNCLNKSMSFEMILPLQRAKTKFLPLGSNIAGCVCLKMMPSLIRHQQHRINLVSQNNHSSYLFFHVKYYSSVCCYRRELDVRKEPDSTYQSDTDAPDQSSILKSQLDIGYFYLENLFSIDSKQWYHFLADANDRTTILCLLTNFQRYIRHLKCRELLYVMEKCSKYGIRDNNELIDVFYVLLCEVLYNFLNRNDRTLSISEISRLCKIISKVKFNREFDCKSTVPICSCNFEFDKNPVVCKRCKVRYRQLLNMNGVDLVTILTVELGKSILKQSSDLRKKNENVLVPYLVMVGNKNCTLVSHIVRRMCIEYQTQFISTKSIRNASILLHTIKRTKSRANPTAKRIIKRLSEDGVIESLLDSELSISAKLVSISQIIQFCINTHNNGARFNRDLDKVVGRSVEYARNLVASGVIDLQQYPNCISQFNLLNKSAELERHELNKLFIQMGLKEFLTGLEQVRPVFSENDKTSNTHVQVDSVLKSFNYETLLEHFINPYLVDIYIPSKNTIIEVDGPYHYTTSINERVNAIMKRPLQQFPCLYSLNSRLKSSLLSKSGYKFINIPYQEWPQSINEQIYYISSLKI</sequence>
<dbReference type="EMBL" id="CP056065">
    <property type="protein sequence ID" value="UKJ88381.2"/>
    <property type="molecule type" value="Genomic_DNA"/>
</dbReference>
<feature type="domain" description="RAP" evidence="1">
    <location>
        <begin position="515"/>
        <end position="587"/>
    </location>
</feature>
<evidence type="ECO:0000313" key="2">
    <source>
        <dbReference type="EMBL" id="UKJ88381.2"/>
    </source>
</evidence>
<dbReference type="Proteomes" id="UP000244803">
    <property type="component" value="Chromosome 1"/>
</dbReference>
<reference evidence="2" key="1">
    <citation type="submission" date="2022-07" db="EMBL/GenBank/DDBJ databases">
        <title>Evaluation of T. orientalis genome assembly methods using nanopore sequencing and analysis of variation between genomes.</title>
        <authorList>
            <person name="Yam J."/>
            <person name="Micallef M.L."/>
            <person name="Liu M."/>
            <person name="Djordjevic S.P."/>
            <person name="Bogema D.R."/>
            <person name="Jenkins C."/>
        </authorList>
    </citation>
    <scope>NUCLEOTIDE SEQUENCE</scope>
    <source>
        <strain evidence="2">Fish Creek</strain>
    </source>
</reference>
<dbReference type="InterPro" id="IPR013584">
    <property type="entry name" value="RAP"/>
</dbReference>
<dbReference type="SMART" id="SM00952">
    <property type="entry name" value="RAP"/>
    <property type="match status" value="1"/>
</dbReference>
<dbReference type="OrthoDB" id="385235at2759"/>
<proteinExistence type="predicted"/>
<dbReference type="Pfam" id="PF08373">
    <property type="entry name" value="RAP"/>
    <property type="match status" value="1"/>
</dbReference>
<accession>A0A976M4R0</accession>
<name>A0A976M4R0_THEOR</name>
<protein>
    <recommendedName>
        <fullName evidence="1">RAP domain-containing protein</fullName>
    </recommendedName>
</protein>
<dbReference type="AlphaFoldDB" id="A0A976M4R0"/>
<dbReference type="Gene3D" id="3.40.960.10">
    <property type="entry name" value="VSR Endonuclease"/>
    <property type="match status" value="1"/>
</dbReference>
<dbReference type="PROSITE" id="PS51286">
    <property type="entry name" value="RAP"/>
    <property type="match status" value="1"/>
</dbReference>
<organism evidence="2 3">
    <name type="scientific">Theileria orientalis</name>
    <dbReference type="NCBI Taxonomy" id="68886"/>
    <lineage>
        <taxon>Eukaryota</taxon>
        <taxon>Sar</taxon>
        <taxon>Alveolata</taxon>
        <taxon>Apicomplexa</taxon>
        <taxon>Aconoidasida</taxon>
        <taxon>Piroplasmida</taxon>
        <taxon>Theileriidae</taxon>
        <taxon>Theileria</taxon>
    </lineage>
</organism>
<evidence type="ECO:0000259" key="1">
    <source>
        <dbReference type="PROSITE" id="PS51286"/>
    </source>
</evidence>
<gene>
    <name evidence="2" type="ORF">MACJ_000825</name>
</gene>
<evidence type="ECO:0000313" key="3">
    <source>
        <dbReference type="Proteomes" id="UP000244803"/>
    </source>
</evidence>